<dbReference type="AlphaFoldDB" id="A0A0F9EXH9"/>
<dbReference type="EMBL" id="LAZR01023358">
    <property type="protein sequence ID" value="KKL78763.1"/>
    <property type="molecule type" value="Genomic_DNA"/>
</dbReference>
<accession>A0A0F9EXH9</accession>
<name>A0A0F9EXH9_9ZZZZ</name>
<proteinExistence type="predicted"/>
<reference evidence="1" key="1">
    <citation type="journal article" date="2015" name="Nature">
        <title>Complex archaea that bridge the gap between prokaryotes and eukaryotes.</title>
        <authorList>
            <person name="Spang A."/>
            <person name="Saw J.H."/>
            <person name="Jorgensen S.L."/>
            <person name="Zaremba-Niedzwiedzka K."/>
            <person name="Martijn J."/>
            <person name="Lind A.E."/>
            <person name="van Eijk R."/>
            <person name="Schleper C."/>
            <person name="Guy L."/>
            <person name="Ettema T.J."/>
        </authorList>
    </citation>
    <scope>NUCLEOTIDE SEQUENCE</scope>
</reference>
<gene>
    <name evidence="1" type="ORF">LCGC14_2021590</name>
</gene>
<comment type="caution">
    <text evidence="1">The sequence shown here is derived from an EMBL/GenBank/DDBJ whole genome shotgun (WGS) entry which is preliminary data.</text>
</comment>
<protein>
    <submittedName>
        <fullName evidence="1">Uncharacterized protein</fullName>
    </submittedName>
</protein>
<organism evidence="1">
    <name type="scientific">marine sediment metagenome</name>
    <dbReference type="NCBI Taxonomy" id="412755"/>
    <lineage>
        <taxon>unclassified sequences</taxon>
        <taxon>metagenomes</taxon>
        <taxon>ecological metagenomes</taxon>
    </lineage>
</organism>
<sequence length="129" mass="14496">MSYPWPSFGAFHFKKSELPIMRTDSGWNAILSATEQRPLGTATSSIVVMAVGSQRRRFECYLAPDRFATLQALLNTTATFTDWDRPTPNSRQAFLRSVVQLDRTPVLESRCAEGVMPNSVRARVELVSQ</sequence>
<evidence type="ECO:0000313" key="1">
    <source>
        <dbReference type="EMBL" id="KKL78763.1"/>
    </source>
</evidence>